<organism evidence="1 2">
    <name type="scientific">Micromonospora sicca</name>
    <dbReference type="NCBI Taxonomy" id="2202420"/>
    <lineage>
        <taxon>Bacteria</taxon>
        <taxon>Bacillati</taxon>
        <taxon>Actinomycetota</taxon>
        <taxon>Actinomycetes</taxon>
        <taxon>Micromonosporales</taxon>
        <taxon>Micromonosporaceae</taxon>
        <taxon>Micromonospora</taxon>
    </lineage>
</organism>
<dbReference type="Proteomes" id="UP001290101">
    <property type="component" value="Unassembled WGS sequence"/>
</dbReference>
<dbReference type="EMBL" id="JAXOTQ010000013">
    <property type="protein sequence ID" value="MDZ5490283.1"/>
    <property type="molecule type" value="Genomic_DNA"/>
</dbReference>
<reference evidence="1 2" key="1">
    <citation type="submission" date="2023-12" db="EMBL/GenBank/DDBJ databases">
        <title>Micromonospora sp. nov., isolated from Atacama Desert.</title>
        <authorList>
            <person name="Carro L."/>
            <person name="Golinska P."/>
            <person name="Klenk H.-P."/>
            <person name="Goodfellow M."/>
        </authorList>
    </citation>
    <scope>NUCLEOTIDE SEQUENCE [LARGE SCALE GENOMIC DNA]</scope>
    <source>
        <strain evidence="1 2">4G53</strain>
    </source>
</reference>
<protein>
    <submittedName>
        <fullName evidence="1">Uncharacterized protein</fullName>
    </submittedName>
</protein>
<accession>A0ABU5JCL0</accession>
<proteinExistence type="predicted"/>
<evidence type="ECO:0000313" key="1">
    <source>
        <dbReference type="EMBL" id="MDZ5490283.1"/>
    </source>
</evidence>
<evidence type="ECO:0000313" key="2">
    <source>
        <dbReference type="Proteomes" id="UP001290101"/>
    </source>
</evidence>
<sequence length="148" mass="15246">MLRIFAVTDCADAALLGEKLLKLLLPYAVAPPQMIFAEPAMQAELALLALLVVARLAVSAVATPTRAVTGKVVQRLGVTAVGTAPMSIRGQRELLYLAPMLLAQSLGVAASGARVEACLAVATSTRGAFAARAELIERLPLLAVAAAT</sequence>
<gene>
    <name evidence="1" type="ORF">U2F25_12530</name>
</gene>
<name>A0ABU5JCL0_9ACTN</name>
<keyword evidence="2" id="KW-1185">Reference proteome</keyword>
<comment type="caution">
    <text evidence="1">The sequence shown here is derived from an EMBL/GenBank/DDBJ whole genome shotgun (WGS) entry which is preliminary data.</text>
</comment>